<reference evidence="1 2" key="1">
    <citation type="submission" date="2020-07" db="EMBL/GenBank/DDBJ databases">
        <title>Taxonomic proposal: Crassvirales, a new order of highly abundant and diverse bacterial viruses.</title>
        <authorList>
            <person name="Shkoporov A.N."/>
            <person name="Stockdale S.R."/>
            <person name="Guerin E."/>
            <person name="Ross R.P."/>
            <person name="Hill C."/>
        </authorList>
    </citation>
    <scope>NUCLEOTIDE SEQUENCE [LARGE SCALE GENOMIC DNA]</scope>
</reference>
<dbReference type="EMBL" id="MT774376">
    <property type="protein sequence ID" value="QOR58172.1"/>
    <property type="molecule type" value="Genomic_DNA"/>
</dbReference>
<evidence type="ECO:0000313" key="1">
    <source>
        <dbReference type="EMBL" id="QOR58172.1"/>
    </source>
</evidence>
<dbReference type="RefSeq" id="YP_010110330.1">
    <property type="nucleotide sequence ID" value="NC_055869.1"/>
</dbReference>
<name>A0A7M1RWC6_9CAUD</name>
<evidence type="ECO:0000313" key="2">
    <source>
        <dbReference type="Proteomes" id="UP000594086"/>
    </source>
</evidence>
<sequence>MTNKDIKNAYVGTTPVKAMYLGSTKVYPTGPKGVYILDIDNKLFKKDKWDIENNSKAMGVAVITDNCAFCIQIIEDGRLYPFTTDGHLIDEFPSVVTTKDREVALKDFKGYSNSDTITSNDWDRIYEALFAAWVEWPNGHTNGYVGSLGEWQELYQHVDEVNEYLALIDGDPIDSYYWSSTLYDTEAVWIFLAYTSTPNLSGEDFSLTSDTATVRSFYPIDLSEVTVVQ</sequence>
<proteinExistence type="predicted"/>
<evidence type="ECO:0008006" key="3">
    <source>
        <dbReference type="Google" id="ProtNLM"/>
    </source>
</evidence>
<keyword evidence="2" id="KW-1185">Reference proteome</keyword>
<accession>A0A7M1RWC6</accession>
<organism evidence="1 2">
    <name type="scientific">uncultured phage cr55_1</name>
    <dbReference type="NCBI Taxonomy" id="2772060"/>
    <lineage>
        <taxon>Viruses</taxon>
        <taxon>Duplodnaviria</taxon>
        <taxon>Heunggongvirae</taxon>
        <taxon>Uroviricota</taxon>
        <taxon>Caudoviricetes</taxon>
        <taxon>Crassvirales</taxon>
        <taxon>Suoliviridae</taxon>
        <taxon>Boorivirinae</taxon>
        <taxon>Culoivirus</taxon>
        <taxon>Culoivirus intestinalis</taxon>
    </lineage>
</organism>
<dbReference type="Proteomes" id="UP000594086">
    <property type="component" value="Segment"/>
</dbReference>
<protein>
    <recommendedName>
        <fullName evidence="3">DUF1566 domain-containing protein</fullName>
    </recommendedName>
</protein>
<dbReference type="KEGG" id="vg:65128627"/>
<dbReference type="GeneID" id="65128627"/>